<dbReference type="EMBL" id="JAUEPN010000002">
    <property type="protein sequence ID" value="KAK3298448.1"/>
    <property type="molecule type" value="Genomic_DNA"/>
</dbReference>
<evidence type="ECO:0000313" key="7">
    <source>
        <dbReference type="Proteomes" id="UP001278766"/>
    </source>
</evidence>
<evidence type="ECO:0000256" key="3">
    <source>
        <dbReference type="ARBA" id="ARBA00022833"/>
    </source>
</evidence>
<name>A0AAE0HKV9_9PEZI</name>
<dbReference type="InterPro" id="IPR027974">
    <property type="entry name" value="DUF4470"/>
</dbReference>
<protein>
    <recommendedName>
        <fullName evidence="5">MYND-type domain-containing protein</fullName>
    </recommendedName>
</protein>
<comment type="caution">
    <text evidence="6">The sequence shown here is derived from an EMBL/GenBank/DDBJ whole genome shotgun (WGS) entry which is preliminary data.</text>
</comment>
<evidence type="ECO:0000256" key="2">
    <source>
        <dbReference type="ARBA" id="ARBA00022771"/>
    </source>
</evidence>
<dbReference type="Gene3D" id="6.10.140.2220">
    <property type="match status" value="1"/>
</dbReference>
<reference evidence="6" key="1">
    <citation type="journal article" date="2023" name="Mol. Phylogenet. Evol.">
        <title>Genome-scale phylogeny and comparative genomics of the fungal order Sordariales.</title>
        <authorList>
            <person name="Hensen N."/>
            <person name="Bonometti L."/>
            <person name="Westerberg I."/>
            <person name="Brannstrom I.O."/>
            <person name="Guillou S."/>
            <person name="Cros-Aarteil S."/>
            <person name="Calhoun S."/>
            <person name="Haridas S."/>
            <person name="Kuo A."/>
            <person name="Mondo S."/>
            <person name="Pangilinan J."/>
            <person name="Riley R."/>
            <person name="LaButti K."/>
            <person name="Andreopoulos B."/>
            <person name="Lipzen A."/>
            <person name="Chen C."/>
            <person name="Yan M."/>
            <person name="Daum C."/>
            <person name="Ng V."/>
            <person name="Clum A."/>
            <person name="Steindorff A."/>
            <person name="Ohm R.A."/>
            <person name="Martin F."/>
            <person name="Silar P."/>
            <person name="Natvig D.O."/>
            <person name="Lalanne C."/>
            <person name="Gautier V."/>
            <person name="Ament-Velasquez S.L."/>
            <person name="Kruys A."/>
            <person name="Hutchinson M.I."/>
            <person name="Powell A.J."/>
            <person name="Barry K."/>
            <person name="Miller A.N."/>
            <person name="Grigoriev I.V."/>
            <person name="Debuchy R."/>
            <person name="Gladieux P."/>
            <person name="Hiltunen Thoren M."/>
            <person name="Johannesson H."/>
        </authorList>
    </citation>
    <scope>NUCLEOTIDE SEQUENCE</scope>
    <source>
        <strain evidence="6">CBS 168.71</strain>
    </source>
</reference>
<evidence type="ECO:0000256" key="1">
    <source>
        <dbReference type="ARBA" id="ARBA00022723"/>
    </source>
</evidence>
<gene>
    <name evidence="6" type="ORF">B0H64DRAFT_385156</name>
</gene>
<reference evidence="6" key="2">
    <citation type="submission" date="2023-06" db="EMBL/GenBank/DDBJ databases">
        <authorList>
            <consortium name="Lawrence Berkeley National Laboratory"/>
            <person name="Haridas S."/>
            <person name="Hensen N."/>
            <person name="Bonometti L."/>
            <person name="Westerberg I."/>
            <person name="Brannstrom I.O."/>
            <person name="Guillou S."/>
            <person name="Cros-Aarteil S."/>
            <person name="Calhoun S."/>
            <person name="Kuo A."/>
            <person name="Mondo S."/>
            <person name="Pangilinan J."/>
            <person name="Riley R."/>
            <person name="Labutti K."/>
            <person name="Andreopoulos B."/>
            <person name="Lipzen A."/>
            <person name="Chen C."/>
            <person name="Yanf M."/>
            <person name="Daum C."/>
            <person name="Ng V."/>
            <person name="Clum A."/>
            <person name="Steindorff A."/>
            <person name="Ohm R."/>
            <person name="Martin F."/>
            <person name="Silar P."/>
            <person name="Natvig D."/>
            <person name="Lalanne C."/>
            <person name="Gautier V."/>
            <person name="Ament-Velasquez S.L."/>
            <person name="Kruys A."/>
            <person name="Hutchinson M.I."/>
            <person name="Powell A.J."/>
            <person name="Barry K."/>
            <person name="Miller A.N."/>
            <person name="Grigoriev I.V."/>
            <person name="Debuchy R."/>
            <person name="Gladieux P."/>
            <person name="Thoren M.H."/>
            <person name="Johannesson H."/>
        </authorList>
    </citation>
    <scope>NUCLEOTIDE SEQUENCE</scope>
    <source>
        <strain evidence="6">CBS 168.71</strain>
    </source>
</reference>
<dbReference type="Pfam" id="PF14737">
    <property type="entry name" value="DUF4470"/>
    <property type="match status" value="1"/>
</dbReference>
<dbReference type="Pfam" id="PF01753">
    <property type="entry name" value="zf-MYND"/>
    <property type="match status" value="1"/>
</dbReference>
<dbReference type="PROSITE" id="PS50865">
    <property type="entry name" value="ZF_MYND_2"/>
    <property type="match status" value="1"/>
</dbReference>
<keyword evidence="3" id="KW-0862">Zinc</keyword>
<evidence type="ECO:0000259" key="5">
    <source>
        <dbReference type="PROSITE" id="PS50865"/>
    </source>
</evidence>
<dbReference type="Proteomes" id="UP001278766">
    <property type="component" value="Unassembled WGS sequence"/>
</dbReference>
<evidence type="ECO:0000256" key="4">
    <source>
        <dbReference type="PROSITE-ProRule" id="PRU00134"/>
    </source>
</evidence>
<keyword evidence="7" id="KW-1185">Reference proteome</keyword>
<accession>A0AAE0HKV9</accession>
<organism evidence="6 7">
    <name type="scientific">Chaetomium fimeti</name>
    <dbReference type="NCBI Taxonomy" id="1854472"/>
    <lineage>
        <taxon>Eukaryota</taxon>
        <taxon>Fungi</taxon>
        <taxon>Dikarya</taxon>
        <taxon>Ascomycota</taxon>
        <taxon>Pezizomycotina</taxon>
        <taxon>Sordariomycetes</taxon>
        <taxon>Sordariomycetidae</taxon>
        <taxon>Sordariales</taxon>
        <taxon>Chaetomiaceae</taxon>
        <taxon>Chaetomium</taxon>
    </lineage>
</organism>
<evidence type="ECO:0000313" key="6">
    <source>
        <dbReference type="EMBL" id="KAK3298448.1"/>
    </source>
</evidence>
<keyword evidence="1" id="KW-0479">Metal-binding</keyword>
<dbReference type="AlphaFoldDB" id="A0AAE0HKV9"/>
<dbReference type="InterPro" id="IPR002893">
    <property type="entry name" value="Znf_MYND"/>
</dbReference>
<dbReference type="GeneID" id="87840002"/>
<keyword evidence="2 4" id="KW-0863">Zinc-finger</keyword>
<feature type="domain" description="MYND-type" evidence="5">
    <location>
        <begin position="1"/>
        <end position="48"/>
    </location>
</feature>
<proteinExistence type="predicted"/>
<dbReference type="SUPFAM" id="SSF144232">
    <property type="entry name" value="HIT/MYND zinc finger-like"/>
    <property type="match status" value="1"/>
</dbReference>
<dbReference type="GO" id="GO:0008270">
    <property type="term" value="F:zinc ion binding"/>
    <property type="evidence" value="ECO:0007669"/>
    <property type="project" value="UniProtKB-KW"/>
</dbReference>
<sequence>MTYCANLDSSRRRNCEARGSLVCKNCRLVLYCSSTCQKAHWPAHRLNCKSALMKDSWKPVWVVQGRQPSFVGPGVDSKFGTPKYLWGNLPAIDIVGLANHEGETFLGPLNLLFAASGDLRSVITSLASITAEYMGIVNLHINDHDFTVTARNVIMLLFFFTLDDATLAAEHAIHVFYSAFLTKACFDAMQNKIKPLIQDVCAKIVDRSANAVLGKTWKFGVSSIRLVLTKGDWHNLLSFFDVPAGTTKETAQKARSTVVSAPERIDYVHRHLLKQEPAHRVSIMQFREDGLLLPLGAARPEFQIPNPTFFQTPEEWPMMDNADPMAGWCHKQIQAGYTGLAVNDIYGMLYYHLTDLFIRFYGKLHNTPVSILLTKADAREIAPYVGGMKFARIDSSNIADRYYLGLQDTAASLGPLLQSPTENPHATLIMAFMNAAKEAYVLSGAEENKALAEQDMDRLKMYLPPPLAMSPAEVGMYIFTLMAGRDLVWDFERFFNLYLDEFDLGQLAAETSLEMKEHNTIVKPWPMRLSTGPVTLEKRKEFRALLASPHTGMERYVEWQAKRDVVAEDVD</sequence>
<dbReference type="RefSeq" id="XP_062661962.1">
    <property type="nucleotide sequence ID" value="XM_062803054.1"/>
</dbReference>